<dbReference type="GO" id="GO:0009089">
    <property type="term" value="P:lysine biosynthetic process via diaminopimelate"/>
    <property type="evidence" value="ECO:0007669"/>
    <property type="project" value="UniProtKB-UniRule"/>
</dbReference>
<organism evidence="11">
    <name type="scientific">Longilinea arvoryzae</name>
    <dbReference type="NCBI Taxonomy" id="360412"/>
    <lineage>
        <taxon>Bacteria</taxon>
        <taxon>Bacillati</taxon>
        <taxon>Chloroflexota</taxon>
        <taxon>Anaerolineae</taxon>
        <taxon>Anaerolineales</taxon>
        <taxon>Anaerolineaceae</taxon>
        <taxon>Longilinea</taxon>
    </lineage>
</organism>
<evidence type="ECO:0000313" key="11">
    <source>
        <dbReference type="EMBL" id="GAP14116.1"/>
    </source>
</evidence>
<feature type="binding site" evidence="5">
    <location>
        <position position="392"/>
    </location>
    <ligand>
        <name>pyridoxal 5'-phosphate</name>
        <dbReference type="ChEBI" id="CHEBI:597326"/>
    </ligand>
</feature>
<evidence type="ECO:0000256" key="5">
    <source>
        <dbReference type="HAMAP-Rule" id="MF_02120"/>
    </source>
</evidence>
<dbReference type="NCBIfam" id="TIGR01048">
    <property type="entry name" value="lysA"/>
    <property type="match status" value="1"/>
</dbReference>
<evidence type="ECO:0000256" key="4">
    <source>
        <dbReference type="ARBA" id="ARBA00023239"/>
    </source>
</evidence>
<dbReference type="GO" id="GO:0030170">
    <property type="term" value="F:pyridoxal phosphate binding"/>
    <property type="evidence" value="ECO:0007669"/>
    <property type="project" value="UniProtKB-UniRule"/>
</dbReference>
<comment type="pathway">
    <text evidence="5 8">Amino-acid biosynthesis; L-lysine biosynthesis via DAP pathway; L-lysine from DL-2,6-diaminopimelate: step 1/1.</text>
</comment>
<feature type="domain" description="Orn/DAP/Arg decarboxylase 2 C-terminal" evidence="9">
    <location>
        <begin position="42"/>
        <end position="390"/>
    </location>
</feature>
<evidence type="ECO:0000256" key="1">
    <source>
        <dbReference type="ARBA" id="ARBA00001933"/>
    </source>
</evidence>
<evidence type="ECO:0000256" key="2">
    <source>
        <dbReference type="ARBA" id="ARBA00022793"/>
    </source>
</evidence>
<feature type="binding site" evidence="5">
    <location>
        <position position="392"/>
    </location>
    <ligand>
        <name>substrate</name>
    </ligand>
</feature>
<dbReference type="InterPro" id="IPR022643">
    <property type="entry name" value="De-COase2_C"/>
</dbReference>
<dbReference type="PANTHER" id="PTHR43727">
    <property type="entry name" value="DIAMINOPIMELATE DECARBOXYLASE"/>
    <property type="match status" value="1"/>
</dbReference>
<dbReference type="InterPro" id="IPR029066">
    <property type="entry name" value="PLP-binding_barrel"/>
</dbReference>
<protein>
    <recommendedName>
        <fullName evidence="5 6">Diaminopimelate decarboxylase</fullName>
        <shortName evidence="5">DAP decarboxylase</shortName>
        <shortName evidence="5">DAPDC</shortName>
        <ecNumber evidence="5 6">4.1.1.20</ecNumber>
    </recommendedName>
</protein>
<dbReference type="RefSeq" id="WP_075073404.1">
    <property type="nucleotide sequence ID" value="NZ_DF967972.1"/>
</dbReference>
<evidence type="ECO:0000256" key="3">
    <source>
        <dbReference type="ARBA" id="ARBA00022898"/>
    </source>
</evidence>
<feature type="binding site" evidence="5">
    <location>
        <begin position="292"/>
        <end position="295"/>
    </location>
    <ligand>
        <name>pyridoxal 5'-phosphate</name>
        <dbReference type="ChEBI" id="CHEBI:597326"/>
    </ligand>
</feature>
<dbReference type="PRINTS" id="PR01181">
    <property type="entry name" value="DAPDCRBXLASE"/>
</dbReference>
<dbReference type="InterPro" id="IPR000183">
    <property type="entry name" value="Orn/DAP/Arg_de-COase"/>
</dbReference>
<dbReference type="HAMAP" id="MF_02120">
    <property type="entry name" value="LysA"/>
    <property type="match status" value="1"/>
</dbReference>
<dbReference type="InterPro" id="IPR002986">
    <property type="entry name" value="DAP_deCOOHase_LysA"/>
</dbReference>
<dbReference type="InterPro" id="IPR022644">
    <property type="entry name" value="De-COase2_N"/>
</dbReference>
<proteinExistence type="inferred from homology"/>
<dbReference type="SUPFAM" id="SSF50621">
    <property type="entry name" value="Alanine racemase C-terminal domain-like"/>
    <property type="match status" value="1"/>
</dbReference>
<dbReference type="Gene3D" id="2.40.37.10">
    <property type="entry name" value="Lyase, Ornithine Decarboxylase, Chain A, domain 1"/>
    <property type="match status" value="1"/>
</dbReference>
<keyword evidence="3 5" id="KW-0663">Pyridoxal phosphate</keyword>
<dbReference type="AlphaFoldDB" id="A0A0S7BGF7"/>
<feature type="binding site" evidence="5">
    <location>
        <position position="336"/>
    </location>
    <ligand>
        <name>substrate</name>
    </ligand>
</feature>
<dbReference type="OrthoDB" id="9802241at2"/>
<evidence type="ECO:0000313" key="12">
    <source>
        <dbReference type="Proteomes" id="UP000055060"/>
    </source>
</evidence>
<feature type="binding site" evidence="5">
    <location>
        <position position="250"/>
    </location>
    <ligand>
        <name>pyridoxal 5'-phosphate</name>
        <dbReference type="ChEBI" id="CHEBI:597326"/>
    </ligand>
</feature>
<dbReference type="EC" id="4.1.1.20" evidence="5 6"/>
<dbReference type="SUPFAM" id="SSF51419">
    <property type="entry name" value="PLP-binding barrel"/>
    <property type="match status" value="1"/>
</dbReference>
<dbReference type="STRING" id="360412.LARV_01879"/>
<dbReference type="PRINTS" id="PR01179">
    <property type="entry name" value="ODADCRBXLASE"/>
</dbReference>
<dbReference type="Proteomes" id="UP000055060">
    <property type="component" value="Unassembled WGS sequence"/>
</dbReference>
<dbReference type="CDD" id="cd06828">
    <property type="entry name" value="PLPDE_III_DapDC"/>
    <property type="match status" value="1"/>
</dbReference>
<evidence type="ECO:0000256" key="8">
    <source>
        <dbReference type="RuleBase" id="RU003738"/>
    </source>
</evidence>
<comment type="cofactor">
    <cofactor evidence="1 5 7 8">
        <name>pyridoxal 5'-phosphate</name>
        <dbReference type="ChEBI" id="CHEBI:597326"/>
    </cofactor>
</comment>
<dbReference type="PANTHER" id="PTHR43727:SF2">
    <property type="entry name" value="GROUP IV DECARBOXYLASE"/>
    <property type="match status" value="1"/>
</dbReference>
<dbReference type="Pfam" id="PF02784">
    <property type="entry name" value="Orn_Arg_deC_N"/>
    <property type="match status" value="1"/>
</dbReference>
<accession>A0A0S7BGF7</accession>
<name>A0A0S7BGF7_9CHLR</name>
<comment type="subunit">
    <text evidence="5">Homodimer.</text>
</comment>
<sequence length="438" mass="47993">MHPIDRLFPVSVGRGPRGELTLAGQDVAALAQNWGTPLYLYDGATLRQEVQTLQTLLKTQYPGVWEITYAAKAYFALNFARKLHEIGLGVDVVSLGELYNARQAGFQGERVHLHGNNKSEDELMAALKFGAHAIVVDSLEELAFLESITAREQIQAAIWLRITPGVNVATHPSIQTGHAASKFGFLMEDGQAAEGIHRARASRWLKLIGLHAHLGSQLFDAEPYREAASRLTELAEGVDYIPAEISLGGGWGVPYTLDDAENPLEPWVSAAAGAVRTEFERRNWPLPKLVLEPGRRIAARAGVAVYTVGTSKTASDGSTIVALDGGMADNPRPALYQSRYTAVRVDRPDAEPVRETTLVGKYCESGDQLIRKIDMPELKRGDRVAIPVSGAYQISMSSNYNLAQRPAVLWLDEGRVEVLQAREKPGEMRYWSEASPAE</sequence>
<dbReference type="UniPathway" id="UPA00034">
    <property type="reaction ID" value="UER00027"/>
</dbReference>
<feature type="binding site" evidence="5">
    <location>
        <position position="295"/>
    </location>
    <ligand>
        <name>substrate</name>
    </ligand>
</feature>
<keyword evidence="5" id="KW-0028">Amino-acid biosynthesis</keyword>
<dbReference type="Pfam" id="PF00278">
    <property type="entry name" value="Orn_DAP_Arg_deC"/>
    <property type="match status" value="1"/>
</dbReference>
<feature type="binding site" evidence="5">
    <location>
        <position position="364"/>
    </location>
    <ligand>
        <name>substrate</name>
    </ligand>
</feature>
<feature type="active site" description="Proton donor" evidence="7">
    <location>
        <position position="363"/>
    </location>
</feature>
<comment type="similarity">
    <text evidence="5">Belongs to the Orn/Lys/Arg decarboxylase class-II family. LysA subfamily.</text>
</comment>
<evidence type="ECO:0000256" key="6">
    <source>
        <dbReference type="NCBIfam" id="TIGR01048"/>
    </source>
</evidence>
<keyword evidence="5 8" id="KW-0457">Lysine biosynthesis</keyword>
<dbReference type="Gene3D" id="3.20.20.10">
    <property type="entry name" value="Alanine racemase"/>
    <property type="match status" value="1"/>
</dbReference>
<keyword evidence="12" id="KW-1185">Reference proteome</keyword>
<dbReference type="FunFam" id="3.20.20.10:FF:000003">
    <property type="entry name" value="Diaminopimelate decarboxylase"/>
    <property type="match status" value="1"/>
</dbReference>
<feature type="modified residue" description="N6-(pyridoxal phosphate)lysine" evidence="5 7">
    <location>
        <position position="72"/>
    </location>
</feature>
<reference evidence="11" key="1">
    <citation type="submission" date="2015-07" db="EMBL/GenBank/DDBJ databases">
        <title>Draft Genome Sequences of Anaerolinea thermolimosa IMO-1, Bellilinea caldifistulae GOMI-1, Leptolinea tardivitalis YMTK-2, Levilinea saccharolytica KIBI-1,Longilinea arvoryzae KOME-1, Previously Described as Members of the Anaerolineaceae (Chloroflexi).</title>
        <authorList>
            <person name="Sekiguchi Y."/>
            <person name="Ohashi A."/>
            <person name="Matsuura N."/>
            <person name="Tourlousse M.D."/>
        </authorList>
    </citation>
    <scope>NUCLEOTIDE SEQUENCE [LARGE SCALE GENOMIC DNA]</scope>
    <source>
        <strain evidence="11">KOME-1</strain>
    </source>
</reference>
<dbReference type="EMBL" id="DF967972">
    <property type="protein sequence ID" value="GAP14116.1"/>
    <property type="molecule type" value="Genomic_DNA"/>
</dbReference>
<keyword evidence="2 5" id="KW-0210">Decarboxylase</keyword>
<comment type="function">
    <text evidence="5">Specifically catalyzes the decarboxylation of meso-diaminopimelate (meso-DAP) to L-lysine.</text>
</comment>
<feature type="binding site" evidence="5">
    <location>
        <position position="332"/>
    </location>
    <ligand>
        <name>substrate</name>
    </ligand>
</feature>
<evidence type="ECO:0000259" key="10">
    <source>
        <dbReference type="Pfam" id="PF02784"/>
    </source>
</evidence>
<keyword evidence="4 5" id="KW-0456">Lyase</keyword>
<feature type="domain" description="Orn/DAP/Arg decarboxylase 2 N-terminal" evidence="10">
    <location>
        <begin position="50"/>
        <end position="299"/>
    </location>
</feature>
<gene>
    <name evidence="5" type="primary">lysA</name>
    <name evidence="11" type="ORF">LARV_01879</name>
</gene>
<evidence type="ECO:0000256" key="7">
    <source>
        <dbReference type="PIRSR" id="PIRSR600183-50"/>
    </source>
</evidence>
<evidence type="ECO:0000259" key="9">
    <source>
        <dbReference type="Pfam" id="PF00278"/>
    </source>
</evidence>
<dbReference type="GO" id="GO:0008836">
    <property type="term" value="F:diaminopimelate decarboxylase activity"/>
    <property type="evidence" value="ECO:0007669"/>
    <property type="project" value="UniProtKB-UniRule"/>
</dbReference>
<comment type="catalytic activity">
    <reaction evidence="5 8">
        <text>meso-2,6-diaminopimelate + H(+) = L-lysine + CO2</text>
        <dbReference type="Rhea" id="RHEA:15101"/>
        <dbReference type="ChEBI" id="CHEBI:15378"/>
        <dbReference type="ChEBI" id="CHEBI:16526"/>
        <dbReference type="ChEBI" id="CHEBI:32551"/>
        <dbReference type="ChEBI" id="CHEBI:57791"/>
        <dbReference type="EC" id="4.1.1.20"/>
    </reaction>
</comment>
<dbReference type="InterPro" id="IPR009006">
    <property type="entry name" value="Ala_racemase/Decarboxylase_C"/>
</dbReference>